<dbReference type="OrthoDB" id="9766796at2"/>
<proteinExistence type="predicted"/>
<evidence type="ECO:0000256" key="1">
    <source>
        <dbReference type="SAM" id="MobiDB-lite"/>
    </source>
</evidence>
<dbReference type="RefSeq" id="WP_107142259.1">
    <property type="nucleotide sequence ID" value="NZ_CP028324.1"/>
</dbReference>
<sequence>MQLPPRRLAAVPSTIQRPLVLFRAEREQVDALMAAARDLRFDSRQAIEVICNSVRSARPKADGIVWQNSELGDIWTHSIFLETFDLRDLVTGTPVALDESDHGPSSDEPDSTDEVDPAALALWLTNEVDMDQVSGLDEAMLHALTDAVDSADWDVEADSHMVVEPEDTYGILESWKFPGKASRAYVPFEVTGYDDGILTVARTVTAMVRLVSSFEFSIKDGVDKDFMSMGSTEAERNISVQVDAEFGFSGVAERQPHVEWIVCQHIVERVDFGNVEPDGFHGDEDQDEEE</sequence>
<dbReference type="KEGG" id="masz:C9I28_15485"/>
<evidence type="ECO:0000313" key="3">
    <source>
        <dbReference type="Proteomes" id="UP000240505"/>
    </source>
</evidence>
<feature type="region of interest" description="Disordered" evidence="1">
    <location>
        <begin position="95"/>
        <end position="114"/>
    </location>
</feature>
<reference evidence="2 3" key="1">
    <citation type="submission" date="2018-03" db="EMBL/GenBank/DDBJ databases">
        <title>Massilia armeniaca sp. nov., isolated from desert soil.</title>
        <authorList>
            <person name="Huang H."/>
            <person name="Ren M."/>
        </authorList>
    </citation>
    <scope>NUCLEOTIDE SEQUENCE [LARGE SCALE GENOMIC DNA]</scope>
    <source>
        <strain evidence="2 3">ZMN-3</strain>
    </source>
</reference>
<gene>
    <name evidence="2" type="ORF">C9I28_15485</name>
</gene>
<keyword evidence="3" id="KW-1185">Reference proteome</keyword>
<name>A0A2R4CBP4_9BURK</name>
<accession>A0A2R4CBP4</accession>
<dbReference type="AlphaFoldDB" id="A0A2R4CBP4"/>
<evidence type="ECO:0000313" key="2">
    <source>
        <dbReference type="EMBL" id="AVR96910.1"/>
    </source>
</evidence>
<protein>
    <submittedName>
        <fullName evidence="2">Uncharacterized protein</fullName>
    </submittedName>
</protein>
<dbReference type="Proteomes" id="UP000240505">
    <property type="component" value="Chromosome"/>
</dbReference>
<organism evidence="2 3">
    <name type="scientific">Pseudoduganella armeniaca</name>
    <dbReference type="NCBI Taxonomy" id="2072590"/>
    <lineage>
        <taxon>Bacteria</taxon>
        <taxon>Pseudomonadati</taxon>
        <taxon>Pseudomonadota</taxon>
        <taxon>Betaproteobacteria</taxon>
        <taxon>Burkholderiales</taxon>
        <taxon>Oxalobacteraceae</taxon>
        <taxon>Telluria group</taxon>
        <taxon>Pseudoduganella</taxon>
    </lineage>
</organism>
<dbReference type="EMBL" id="CP028324">
    <property type="protein sequence ID" value="AVR96910.1"/>
    <property type="molecule type" value="Genomic_DNA"/>
</dbReference>